<protein>
    <recommendedName>
        <fullName evidence="7">Replication protein A 70 kDa DNA-binding subunit B/D first OB fold domain-containing protein</fullName>
    </recommendedName>
</protein>
<accession>A0AAV9EVM2</accession>
<feature type="domain" description="Replication protein A 70 kDa DNA-binding subunit B/D first OB fold" evidence="7">
    <location>
        <begin position="32"/>
        <end position="135"/>
    </location>
</feature>
<dbReference type="InterPro" id="IPR012340">
    <property type="entry name" value="NA-bd_OB-fold"/>
</dbReference>
<evidence type="ECO:0000256" key="5">
    <source>
        <dbReference type="ARBA" id="ARBA00023125"/>
    </source>
</evidence>
<dbReference type="Pfam" id="PF02721">
    <property type="entry name" value="DUF223"/>
    <property type="match status" value="1"/>
</dbReference>
<reference evidence="8" key="2">
    <citation type="submission" date="2023-06" db="EMBL/GenBank/DDBJ databases">
        <authorList>
            <person name="Ma L."/>
            <person name="Liu K.-W."/>
            <person name="Li Z."/>
            <person name="Hsiao Y.-Y."/>
            <person name="Qi Y."/>
            <person name="Fu T."/>
            <person name="Tang G."/>
            <person name="Zhang D."/>
            <person name="Sun W.-H."/>
            <person name="Liu D.-K."/>
            <person name="Li Y."/>
            <person name="Chen G.-Z."/>
            <person name="Liu X.-D."/>
            <person name="Liao X.-Y."/>
            <person name="Jiang Y.-T."/>
            <person name="Yu X."/>
            <person name="Hao Y."/>
            <person name="Huang J."/>
            <person name="Zhao X.-W."/>
            <person name="Ke S."/>
            <person name="Chen Y.-Y."/>
            <person name="Wu W.-L."/>
            <person name="Hsu J.-L."/>
            <person name="Lin Y.-F."/>
            <person name="Huang M.-D."/>
            <person name="Li C.-Y."/>
            <person name="Huang L."/>
            <person name="Wang Z.-W."/>
            <person name="Zhao X."/>
            <person name="Zhong W.-Y."/>
            <person name="Peng D.-H."/>
            <person name="Ahmad S."/>
            <person name="Lan S."/>
            <person name="Zhang J.-S."/>
            <person name="Tsai W.-C."/>
            <person name="Van De Peer Y."/>
            <person name="Liu Z.-J."/>
        </authorList>
    </citation>
    <scope>NUCLEOTIDE SEQUENCE</scope>
    <source>
        <strain evidence="8">CP</strain>
        <tissue evidence="8">Leaves</tissue>
    </source>
</reference>
<dbReference type="GO" id="GO:0008270">
    <property type="term" value="F:zinc ion binding"/>
    <property type="evidence" value="ECO:0007669"/>
    <property type="project" value="UniProtKB-KW"/>
</dbReference>
<evidence type="ECO:0000259" key="7">
    <source>
        <dbReference type="Pfam" id="PF02721"/>
    </source>
</evidence>
<dbReference type="Gene3D" id="2.40.50.140">
    <property type="entry name" value="Nucleic acid-binding proteins"/>
    <property type="match status" value="1"/>
</dbReference>
<comment type="caution">
    <text evidence="8">The sequence shown here is derived from an EMBL/GenBank/DDBJ whole genome shotgun (WGS) entry which is preliminary data.</text>
</comment>
<dbReference type="EMBL" id="JAUJYO010000005">
    <property type="protein sequence ID" value="KAK1317500.1"/>
    <property type="molecule type" value="Genomic_DNA"/>
</dbReference>
<gene>
    <name evidence="8" type="ORF">QJS10_CPA05g01367</name>
</gene>
<evidence type="ECO:0000313" key="8">
    <source>
        <dbReference type="EMBL" id="KAK1317500.1"/>
    </source>
</evidence>
<dbReference type="FunFam" id="2.40.50.140:FF:000041">
    <property type="entry name" value="Replication protein A subunit"/>
    <property type="match status" value="1"/>
</dbReference>
<evidence type="ECO:0000313" key="9">
    <source>
        <dbReference type="Proteomes" id="UP001180020"/>
    </source>
</evidence>
<evidence type="ECO:0000256" key="3">
    <source>
        <dbReference type="ARBA" id="ARBA00022771"/>
    </source>
</evidence>
<dbReference type="Proteomes" id="UP001180020">
    <property type="component" value="Unassembled WGS sequence"/>
</dbReference>
<organism evidence="8 9">
    <name type="scientific">Acorus calamus</name>
    <name type="common">Sweet flag</name>
    <dbReference type="NCBI Taxonomy" id="4465"/>
    <lineage>
        <taxon>Eukaryota</taxon>
        <taxon>Viridiplantae</taxon>
        <taxon>Streptophyta</taxon>
        <taxon>Embryophyta</taxon>
        <taxon>Tracheophyta</taxon>
        <taxon>Spermatophyta</taxon>
        <taxon>Magnoliopsida</taxon>
        <taxon>Liliopsida</taxon>
        <taxon>Acoraceae</taxon>
        <taxon>Acorus</taxon>
    </lineage>
</organism>
<proteinExistence type="inferred from homology"/>
<keyword evidence="4" id="KW-0862">Zinc</keyword>
<keyword evidence="9" id="KW-1185">Reference proteome</keyword>
<feature type="region of interest" description="Disordered" evidence="6">
    <location>
        <begin position="1"/>
        <end position="26"/>
    </location>
</feature>
<reference evidence="8" key="1">
    <citation type="journal article" date="2023" name="Nat. Commun.">
        <title>Diploid and tetraploid genomes of Acorus and the evolution of monocots.</title>
        <authorList>
            <person name="Ma L."/>
            <person name="Liu K.W."/>
            <person name="Li Z."/>
            <person name="Hsiao Y.Y."/>
            <person name="Qi Y."/>
            <person name="Fu T."/>
            <person name="Tang G.D."/>
            <person name="Zhang D."/>
            <person name="Sun W.H."/>
            <person name="Liu D.K."/>
            <person name="Li Y."/>
            <person name="Chen G.Z."/>
            <person name="Liu X.D."/>
            <person name="Liao X.Y."/>
            <person name="Jiang Y.T."/>
            <person name="Yu X."/>
            <person name="Hao Y."/>
            <person name="Huang J."/>
            <person name="Zhao X.W."/>
            <person name="Ke S."/>
            <person name="Chen Y.Y."/>
            <person name="Wu W.L."/>
            <person name="Hsu J.L."/>
            <person name="Lin Y.F."/>
            <person name="Huang M.D."/>
            <person name="Li C.Y."/>
            <person name="Huang L."/>
            <person name="Wang Z.W."/>
            <person name="Zhao X."/>
            <person name="Zhong W.Y."/>
            <person name="Peng D.H."/>
            <person name="Ahmad S."/>
            <person name="Lan S."/>
            <person name="Zhang J.S."/>
            <person name="Tsai W.C."/>
            <person name="Van de Peer Y."/>
            <person name="Liu Z.J."/>
        </authorList>
    </citation>
    <scope>NUCLEOTIDE SEQUENCE</scope>
    <source>
        <strain evidence="8">CP</strain>
    </source>
</reference>
<sequence length="260" mass="30107">METNRFRPDALVNDGEDEGREGPALKMDSEGNTLLSAINDTTTNWKIKVKVVRKLSPRLSRNANREFQNVIFEDEKGNMIQGILFNQQIKQFERTILLNHNYYISGAKVQKIAKTFRMVDNEYQLVLQRETKIQEISDENFQPLQQCFNFVSIRNILVVILNVGEKTFVKDDQYFLHNVLVINKESIENEYQLKQIKESNRATVASTSQTPIDTLPVKDEIHDIEKVFNLFEASGKQQHPCILEFKPVDVLQLDVTSKED</sequence>
<dbReference type="SUPFAM" id="SSF50249">
    <property type="entry name" value="Nucleic acid-binding proteins"/>
    <property type="match status" value="1"/>
</dbReference>
<keyword evidence="5" id="KW-0238">DNA-binding</keyword>
<dbReference type="GO" id="GO:0003677">
    <property type="term" value="F:DNA binding"/>
    <property type="evidence" value="ECO:0007669"/>
    <property type="project" value="UniProtKB-KW"/>
</dbReference>
<evidence type="ECO:0000256" key="2">
    <source>
        <dbReference type="ARBA" id="ARBA00022723"/>
    </source>
</evidence>
<comment type="similarity">
    <text evidence="1">Belongs to the replication factor A protein 1 family.</text>
</comment>
<dbReference type="PANTHER" id="PTHR47165">
    <property type="entry name" value="OS03G0429900 PROTEIN"/>
    <property type="match status" value="1"/>
</dbReference>
<evidence type="ECO:0000256" key="1">
    <source>
        <dbReference type="ARBA" id="ARBA00005690"/>
    </source>
</evidence>
<evidence type="ECO:0000256" key="4">
    <source>
        <dbReference type="ARBA" id="ARBA00022833"/>
    </source>
</evidence>
<keyword evidence="3" id="KW-0863">Zinc-finger</keyword>
<evidence type="ECO:0000256" key="6">
    <source>
        <dbReference type="SAM" id="MobiDB-lite"/>
    </source>
</evidence>
<keyword evidence="2" id="KW-0479">Metal-binding</keyword>
<dbReference type="InterPro" id="IPR003871">
    <property type="entry name" value="RFA1B/D_OB_1st"/>
</dbReference>
<dbReference type="PANTHER" id="PTHR47165:SF4">
    <property type="entry name" value="OS03G0429900 PROTEIN"/>
    <property type="match status" value="1"/>
</dbReference>
<dbReference type="AlphaFoldDB" id="A0AAV9EVM2"/>
<name>A0AAV9EVM2_ACOCL</name>